<evidence type="ECO:0000256" key="2">
    <source>
        <dbReference type="ARBA" id="ARBA00004443"/>
    </source>
</evidence>
<keyword evidence="7" id="KW-0249">Electron transport</keyword>
<evidence type="ECO:0000256" key="8">
    <source>
        <dbReference type="ARBA" id="ARBA00023128"/>
    </source>
</evidence>
<organism evidence="11 12">
    <name type="scientific">Coccomyxa subellipsoidea</name>
    <dbReference type="NCBI Taxonomy" id="248742"/>
    <lineage>
        <taxon>Eukaryota</taxon>
        <taxon>Viridiplantae</taxon>
        <taxon>Chlorophyta</taxon>
        <taxon>core chlorophytes</taxon>
        <taxon>Trebouxiophyceae</taxon>
        <taxon>Trebouxiophyceae incertae sedis</taxon>
        <taxon>Coccomyxaceae</taxon>
        <taxon>Coccomyxa</taxon>
    </lineage>
</organism>
<name>A0ABR2YLA8_9CHLO</name>
<evidence type="ECO:0000256" key="9">
    <source>
        <dbReference type="ARBA" id="ARBA00023136"/>
    </source>
</evidence>
<evidence type="ECO:0000256" key="7">
    <source>
        <dbReference type="ARBA" id="ARBA00022982"/>
    </source>
</evidence>
<comment type="caution">
    <text evidence="11">The sequence shown here is derived from an EMBL/GenBank/DDBJ whole genome shotgun (WGS) entry which is preliminary data.</text>
</comment>
<gene>
    <name evidence="11" type="ORF">WJX75_005564</name>
</gene>
<comment type="subcellular location">
    <subcellularLocation>
        <location evidence="2">Mitochondrion inner membrane</location>
        <topology evidence="2">Peripheral membrane protein</topology>
        <orientation evidence="2">Matrix side</orientation>
    </subcellularLocation>
</comment>
<dbReference type="Proteomes" id="UP001491310">
    <property type="component" value="Unassembled WGS sequence"/>
</dbReference>
<dbReference type="InterPro" id="IPR007741">
    <property type="entry name" value="Ribosomal_mL43/mS25/NADH_DH"/>
</dbReference>
<dbReference type="InterPro" id="IPR036249">
    <property type="entry name" value="Thioredoxin-like_sf"/>
</dbReference>
<dbReference type="EMBL" id="JALJOT010000009">
    <property type="protein sequence ID" value="KAK9907539.1"/>
    <property type="molecule type" value="Genomic_DNA"/>
</dbReference>
<proteinExistence type="inferred from homology"/>
<keyword evidence="8" id="KW-0496">Mitochondrion</keyword>
<keyword evidence="6" id="KW-0999">Mitochondrion inner membrane</keyword>
<sequence length="96" mass="10599">MQELRILLSQTSPGSQGARDFVLSAYQELKKANPKFPILVRESSNAEARLLARYDFGVEEAVSVEGLDKGTVSKKLEELVKKGESMPRSTESEGKL</sequence>
<evidence type="ECO:0000256" key="5">
    <source>
        <dbReference type="ARBA" id="ARBA00022660"/>
    </source>
</evidence>
<dbReference type="Gene3D" id="3.40.30.10">
    <property type="entry name" value="Glutaredoxin"/>
    <property type="match status" value="1"/>
</dbReference>
<evidence type="ECO:0000256" key="3">
    <source>
        <dbReference type="ARBA" id="ARBA00008939"/>
    </source>
</evidence>
<comment type="similarity">
    <text evidence="3">Belongs to the complex I NDUFA2 subunit family.</text>
</comment>
<keyword evidence="12" id="KW-1185">Reference proteome</keyword>
<evidence type="ECO:0000313" key="11">
    <source>
        <dbReference type="EMBL" id="KAK9907539.1"/>
    </source>
</evidence>
<dbReference type="PANTHER" id="PTHR12878:SF0">
    <property type="entry name" value="NADH DEHYDROGENASE [UBIQUINONE] 1 ALPHA SUBCOMPLEX SUBUNIT 2"/>
    <property type="match status" value="1"/>
</dbReference>
<keyword evidence="5" id="KW-0679">Respiratory chain</keyword>
<dbReference type="PANTHER" id="PTHR12878">
    <property type="entry name" value="NADH-UBIQUINONE OXIDOREDUCTASE B8 SUBUNIT"/>
    <property type="match status" value="1"/>
</dbReference>
<accession>A0ABR2YLA8</accession>
<evidence type="ECO:0000256" key="1">
    <source>
        <dbReference type="ARBA" id="ARBA00003195"/>
    </source>
</evidence>
<dbReference type="SMART" id="SM00916">
    <property type="entry name" value="L51_S25_CI-B8"/>
    <property type="match status" value="1"/>
</dbReference>
<evidence type="ECO:0000259" key="10">
    <source>
        <dbReference type="SMART" id="SM00916"/>
    </source>
</evidence>
<comment type="function">
    <text evidence="1">Accessory subunit of the mitochondrial membrane respiratory chain NADH dehydrogenase (Complex I), that is believed not to be involved in catalysis. Complex I functions in the transfer of electrons from NADH to the respiratory chain. The immediate electron acceptor for the enzyme is believed to be ubiquinone.</text>
</comment>
<keyword evidence="4" id="KW-0813">Transport</keyword>
<evidence type="ECO:0000256" key="4">
    <source>
        <dbReference type="ARBA" id="ARBA00022448"/>
    </source>
</evidence>
<dbReference type="InterPro" id="IPR016464">
    <property type="entry name" value="NADH_Ub_cplx-1_asu_su-2"/>
</dbReference>
<dbReference type="PIRSF" id="PIRSF005822">
    <property type="entry name" value="NDUA2"/>
    <property type="match status" value="1"/>
</dbReference>
<keyword evidence="9" id="KW-0472">Membrane</keyword>
<evidence type="ECO:0000256" key="6">
    <source>
        <dbReference type="ARBA" id="ARBA00022792"/>
    </source>
</evidence>
<evidence type="ECO:0000313" key="12">
    <source>
        <dbReference type="Proteomes" id="UP001491310"/>
    </source>
</evidence>
<feature type="domain" description="Ribosomal protein/NADH dehydrogenase" evidence="10">
    <location>
        <begin position="10"/>
        <end position="83"/>
    </location>
</feature>
<dbReference type="SUPFAM" id="SSF52833">
    <property type="entry name" value="Thioredoxin-like"/>
    <property type="match status" value="1"/>
</dbReference>
<protein>
    <recommendedName>
        <fullName evidence="10">Ribosomal protein/NADH dehydrogenase domain-containing protein</fullName>
    </recommendedName>
</protein>
<dbReference type="Pfam" id="PF05047">
    <property type="entry name" value="L51_S25_CI-B8"/>
    <property type="match status" value="1"/>
</dbReference>
<reference evidence="11 12" key="1">
    <citation type="journal article" date="2024" name="Nat. Commun.">
        <title>Phylogenomics reveals the evolutionary origins of lichenization in chlorophyte algae.</title>
        <authorList>
            <person name="Puginier C."/>
            <person name="Libourel C."/>
            <person name="Otte J."/>
            <person name="Skaloud P."/>
            <person name="Haon M."/>
            <person name="Grisel S."/>
            <person name="Petersen M."/>
            <person name="Berrin J.G."/>
            <person name="Delaux P.M."/>
            <person name="Dal Grande F."/>
            <person name="Keller J."/>
        </authorList>
    </citation>
    <scope>NUCLEOTIDE SEQUENCE [LARGE SCALE GENOMIC DNA]</scope>
    <source>
        <strain evidence="11 12">SAG 216-7</strain>
    </source>
</reference>